<keyword evidence="3 7" id="KW-1133">Transmembrane helix</keyword>
<organism evidence="8 9">
    <name type="scientific">Lactuca virosa</name>
    <dbReference type="NCBI Taxonomy" id="75947"/>
    <lineage>
        <taxon>Eukaryota</taxon>
        <taxon>Viridiplantae</taxon>
        <taxon>Streptophyta</taxon>
        <taxon>Embryophyta</taxon>
        <taxon>Tracheophyta</taxon>
        <taxon>Spermatophyta</taxon>
        <taxon>Magnoliopsida</taxon>
        <taxon>eudicotyledons</taxon>
        <taxon>Gunneridae</taxon>
        <taxon>Pentapetalae</taxon>
        <taxon>asterids</taxon>
        <taxon>campanulids</taxon>
        <taxon>Asterales</taxon>
        <taxon>Asteraceae</taxon>
        <taxon>Cichorioideae</taxon>
        <taxon>Cichorieae</taxon>
        <taxon>Lactucinae</taxon>
        <taxon>Lactuca</taxon>
    </lineage>
</organism>
<dbReference type="InterPro" id="IPR036259">
    <property type="entry name" value="MFS_trans_sf"/>
</dbReference>
<evidence type="ECO:0000256" key="7">
    <source>
        <dbReference type="SAM" id="Phobius"/>
    </source>
</evidence>
<dbReference type="GO" id="GO:0016020">
    <property type="term" value="C:membrane"/>
    <property type="evidence" value="ECO:0007669"/>
    <property type="project" value="UniProtKB-SubCell"/>
</dbReference>
<comment type="similarity">
    <text evidence="5">Belongs to the major facilitator superfamily. Phosphate:H(+) symporter (TC 2.A.1.9) family.</text>
</comment>
<evidence type="ECO:0000256" key="1">
    <source>
        <dbReference type="ARBA" id="ARBA00004141"/>
    </source>
</evidence>
<dbReference type="Gene3D" id="1.20.1250.20">
    <property type="entry name" value="MFS general substrate transporter like domains"/>
    <property type="match status" value="1"/>
</dbReference>
<accession>A0AAU9PHQ6</accession>
<comment type="caution">
    <text evidence="8">The sequence shown here is derived from an EMBL/GenBank/DDBJ whole genome shotgun (WGS) entry which is preliminary data.</text>
</comment>
<comment type="catalytic activity">
    <reaction evidence="6">
        <text>phosphate(in) + H(+)(in) = phosphate(out) + H(+)(out)</text>
        <dbReference type="Rhea" id="RHEA:29939"/>
        <dbReference type="ChEBI" id="CHEBI:15378"/>
        <dbReference type="ChEBI" id="CHEBI:43474"/>
    </reaction>
    <physiologicalReaction direction="right-to-left" evidence="6">
        <dbReference type="Rhea" id="RHEA:29941"/>
    </physiologicalReaction>
</comment>
<name>A0AAU9PHQ6_9ASTR</name>
<feature type="transmembrane region" description="Helical" evidence="7">
    <location>
        <begin position="53"/>
        <end position="77"/>
    </location>
</feature>
<gene>
    <name evidence="8" type="ORF">LVIROSA_LOCUS35302</name>
</gene>
<dbReference type="Proteomes" id="UP001157418">
    <property type="component" value="Unassembled WGS sequence"/>
</dbReference>
<proteinExistence type="inferred from homology"/>
<keyword evidence="4 7" id="KW-0472">Membrane</keyword>
<keyword evidence="2 7" id="KW-0812">Transmembrane</keyword>
<evidence type="ECO:0008006" key="10">
    <source>
        <dbReference type="Google" id="ProtNLM"/>
    </source>
</evidence>
<evidence type="ECO:0000256" key="5">
    <source>
        <dbReference type="ARBA" id="ARBA00044504"/>
    </source>
</evidence>
<evidence type="ECO:0000256" key="2">
    <source>
        <dbReference type="ARBA" id="ARBA00022692"/>
    </source>
</evidence>
<reference evidence="8 9" key="1">
    <citation type="submission" date="2022-01" db="EMBL/GenBank/DDBJ databases">
        <authorList>
            <person name="Xiong W."/>
            <person name="Schranz E."/>
        </authorList>
    </citation>
    <scope>NUCLEOTIDE SEQUENCE [LARGE SCALE GENOMIC DNA]</scope>
</reference>
<sequence length="118" mass="12917">MLINALVEVPTFVLTTIFIDRFGRKHLGIGMQWFSGIFCIIDNLLGSQGIWEVLTTACGVLGIFGMAGTYNLMFIYAMELFPTVVRNATLGCGMQIIQFGAIIVTSQNPGPKISLLVR</sequence>
<keyword evidence="9" id="KW-1185">Reference proteome</keyword>
<comment type="subcellular location">
    <subcellularLocation>
        <location evidence="1">Membrane</location>
        <topology evidence="1">Multi-pass membrane protein</topology>
    </subcellularLocation>
</comment>
<dbReference type="SUPFAM" id="SSF103473">
    <property type="entry name" value="MFS general substrate transporter"/>
    <property type="match status" value="1"/>
</dbReference>
<dbReference type="AlphaFoldDB" id="A0AAU9PHQ6"/>
<evidence type="ECO:0000256" key="6">
    <source>
        <dbReference type="ARBA" id="ARBA00049011"/>
    </source>
</evidence>
<evidence type="ECO:0000313" key="8">
    <source>
        <dbReference type="EMBL" id="CAH1449846.1"/>
    </source>
</evidence>
<dbReference type="EMBL" id="CAKMRJ010005634">
    <property type="protein sequence ID" value="CAH1449846.1"/>
    <property type="molecule type" value="Genomic_DNA"/>
</dbReference>
<dbReference type="PANTHER" id="PTHR24064">
    <property type="entry name" value="SOLUTE CARRIER FAMILY 22 MEMBER"/>
    <property type="match status" value="1"/>
</dbReference>
<protein>
    <recommendedName>
        <fullName evidence="10">Major facilitator superfamily (MFS) profile domain-containing protein</fullName>
    </recommendedName>
</protein>
<evidence type="ECO:0000256" key="4">
    <source>
        <dbReference type="ARBA" id="ARBA00023136"/>
    </source>
</evidence>
<evidence type="ECO:0000256" key="3">
    <source>
        <dbReference type="ARBA" id="ARBA00022989"/>
    </source>
</evidence>
<evidence type="ECO:0000313" key="9">
    <source>
        <dbReference type="Proteomes" id="UP001157418"/>
    </source>
</evidence>